<gene>
    <name evidence="1" type="ORF">JCM9152_2497</name>
</gene>
<evidence type="ECO:0000313" key="1">
    <source>
        <dbReference type="EMBL" id="GAE31059.1"/>
    </source>
</evidence>
<accession>W4QIA3</accession>
<dbReference type="InterPro" id="IPR016024">
    <property type="entry name" value="ARM-type_fold"/>
</dbReference>
<evidence type="ECO:0000313" key="2">
    <source>
        <dbReference type="Proteomes" id="UP000018895"/>
    </source>
</evidence>
<name>W4QIA3_9BACI</name>
<dbReference type="InterPro" id="IPR021133">
    <property type="entry name" value="HEAT_type_2"/>
</dbReference>
<dbReference type="Pfam" id="PF08713">
    <property type="entry name" value="DNA_alkylation"/>
    <property type="match status" value="1"/>
</dbReference>
<dbReference type="InterPro" id="IPR014825">
    <property type="entry name" value="DNA_alkylation"/>
</dbReference>
<dbReference type="EMBL" id="BAUU01000016">
    <property type="protein sequence ID" value="GAE31059.1"/>
    <property type="molecule type" value="Genomic_DNA"/>
</dbReference>
<dbReference type="AlphaFoldDB" id="W4QIA3"/>
<dbReference type="RefSeq" id="WP_235715692.1">
    <property type="nucleotide sequence ID" value="NZ_BAUU01000016.1"/>
</dbReference>
<organism evidence="1 2">
    <name type="scientific">Halalkalibacter hemicellulosilyticusJCM 9152</name>
    <dbReference type="NCBI Taxonomy" id="1236971"/>
    <lineage>
        <taxon>Bacteria</taxon>
        <taxon>Bacillati</taxon>
        <taxon>Bacillota</taxon>
        <taxon>Bacilli</taxon>
        <taxon>Bacillales</taxon>
        <taxon>Bacillaceae</taxon>
        <taxon>Halalkalibacter</taxon>
    </lineage>
</organism>
<dbReference type="STRING" id="1236971.JCM9152_2497"/>
<dbReference type="SUPFAM" id="SSF48371">
    <property type="entry name" value="ARM repeat"/>
    <property type="match status" value="1"/>
</dbReference>
<dbReference type="Proteomes" id="UP000018895">
    <property type="component" value="Unassembled WGS sequence"/>
</dbReference>
<keyword evidence="2" id="KW-1185">Reference proteome</keyword>
<sequence>MAEPLKNMYNQTFFLQFSKKVTNEYPPFRANTFLELIFNEDWENKELKQRIRHISECLAETLPKDYSQSLSILHKLAPTCRGFEYLFLPDFVEKYGIHSREESLQALKVFTASSSAEFAIRPFIEAHPKETMTLLLKWATDSNEHVRRLASEGCRPRLPWAKPLTIFKKDPSLIIPILQTLKQDESEYVRKSVANNLNDIAKDNPSIVKEICLQWKGQHPHTDWILKHGCRTLLRKADPDILELFGFERQPHVQIEDFTLSQSSLQRGEALPSHFN</sequence>
<proteinExistence type="predicted"/>
<dbReference type="PROSITE" id="PS50077">
    <property type="entry name" value="HEAT_REPEAT"/>
    <property type="match status" value="1"/>
</dbReference>
<protein>
    <submittedName>
        <fullName evidence="1">DNA alkylation repair enzyme</fullName>
    </submittedName>
</protein>
<dbReference type="Gene3D" id="1.25.40.290">
    <property type="entry name" value="ARM repeat domains"/>
    <property type="match status" value="1"/>
</dbReference>
<reference evidence="1" key="1">
    <citation type="journal article" date="2014" name="Genome Announc.">
        <title>Draft Genome Sequences of Three Alkaliphilic Bacillus Strains, Bacillus wakoensis JCM 9140T, Bacillus akibai JCM 9157T, and Bacillus hemicellulosilyticus JCM 9152T.</title>
        <authorList>
            <person name="Yuki M."/>
            <person name="Oshima K."/>
            <person name="Suda W."/>
            <person name="Oshida Y."/>
            <person name="Kitamura K."/>
            <person name="Iida T."/>
            <person name="Hattori M."/>
            <person name="Ohkuma M."/>
        </authorList>
    </citation>
    <scope>NUCLEOTIDE SEQUENCE [LARGE SCALE GENOMIC DNA]</scope>
    <source>
        <strain evidence="1">JCM 9152</strain>
    </source>
</reference>
<comment type="caution">
    <text evidence="1">The sequence shown here is derived from an EMBL/GenBank/DDBJ whole genome shotgun (WGS) entry which is preliminary data.</text>
</comment>